<protein>
    <recommendedName>
        <fullName evidence="7">Peptidase M14 domain-containing protein</fullName>
    </recommendedName>
</protein>
<dbReference type="GO" id="GO:0004181">
    <property type="term" value="F:metallocarboxypeptidase activity"/>
    <property type="evidence" value="ECO:0007669"/>
    <property type="project" value="InterPro"/>
</dbReference>
<proteinExistence type="inferred from homology"/>
<gene>
    <name evidence="8" type="ORF">METZ01_LOCUS45050</name>
</gene>
<dbReference type="Pfam" id="PF00246">
    <property type="entry name" value="Peptidase_M14"/>
    <property type="match status" value="1"/>
</dbReference>
<evidence type="ECO:0000256" key="2">
    <source>
        <dbReference type="ARBA" id="ARBA00005988"/>
    </source>
</evidence>
<evidence type="ECO:0000256" key="4">
    <source>
        <dbReference type="ARBA" id="ARBA00022801"/>
    </source>
</evidence>
<dbReference type="Gene3D" id="3.40.630.10">
    <property type="entry name" value="Zn peptidases"/>
    <property type="match status" value="1"/>
</dbReference>
<dbReference type="GO" id="GO:0008270">
    <property type="term" value="F:zinc ion binding"/>
    <property type="evidence" value="ECO:0007669"/>
    <property type="project" value="InterPro"/>
</dbReference>
<dbReference type="GO" id="GO:0006508">
    <property type="term" value="P:proteolysis"/>
    <property type="evidence" value="ECO:0007669"/>
    <property type="project" value="UniProtKB-KW"/>
</dbReference>
<keyword evidence="4" id="KW-0378">Hydrolase</keyword>
<evidence type="ECO:0000256" key="6">
    <source>
        <dbReference type="ARBA" id="ARBA00023049"/>
    </source>
</evidence>
<evidence type="ECO:0000259" key="7">
    <source>
        <dbReference type="Pfam" id="PF00246"/>
    </source>
</evidence>
<reference evidence="8" key="1">
    <citation type="submission" date="2018-05" db="EMBL/GenBank/DDBJ databases">
        <authorList>
            <person name="Lanie J.A."/>
            <person name="Ng W.-L."/>
            <person name="Kazmierczak K.M."/>
            <person name="Andrzejewski T.M."/>
            <person name="Davidsen T.M."/>
            <person name="Wayne K.J."/>
            <person name="Tettelin H."/>
            <person name="Glass J.I."/>
            <person name="Rusch D."/>
            <person name="Podicherti R."/>
            <person name="Tsui H.-C.T."/>
            <person name="Winkler M.E."/>
        </authorList>
    </citation>
    <scope>NUCLEOTIDE SEQUENCE</scope>
</reference>
<evidence type="ECO:0000256" key="1">
    <source>
        <dbReference type="ARBA" id="ARBA00001947"/>
    </source>
</evidence>
<comment type="cofactor">
    <cofactor evidence="1">
        <name>Zn(2+)</name>
        <dbReference type="ChEBI" id="CHEBI:29105"/>
    </cofactor>
</comment>
<accession>A0A381RK49</accession>
<comment type="similarity">
    <text evidence="2">Belongs to the peptidase M14 family.</text>
</comment>
<keyword evidence="5" id="KW-0862">Zinc</keyword>
<dbReference type="EMBL" id="UINC01002039">
    <property type="protein sequence ID" value="SUZ92196.1"/>
    <property type="molecule type" value="Genomic_DNA"/>
</dbReference>
<dbReference type="PANTHER" id="PTHR11705">
    <property type="entry name" value="PROTEASE FAMILY M14 CARBOXYPEPTIDASE A,B"/>
    <property type="match status" value="1"/>
</dbReference>
<keyword evidence="6" id="KW-0482">Metalloprotease</keyword>
<dbReference type="InterPro" id="IPR000834">
    <property type="entry name" value="Peptidase_M14"/>
</dbReference>
<keyword evidence="3" id="KW-0645">Protease</keyword>
<name>A0A381RK49_9ZZZZ</name>
<feature type="non-terminal residue" evidence="8">
    <location>
        <position position="744"/>
    </location>
</feature>
<organism evidence="8">
    <name type="scientific">marine metagenome</name>
    <dbReference type="NCBI Taxonomy" id="408172"/>
    <lineage>
        <taxon>unclassified sequences</taxon>
        <taxon>metagenomes</taxon>
        <taxon>ecological metagenomes</taxon>
    </lineage>
</organism>
<sequence>MKKLPLLTLSLLWLASIASSFAVQSNVPTPESVLGYQIGADFKLASYEDSIGYFRQLDAASDRLQLVEIGRTSFNRPWYIALISSPENLANIERYREISQKLAHPQGLTDEEARQLAREGKAIVHIDGGLHASEVAPTQHTMELAYGLVAGVDNPEIQAILENVIVLLWPSINPDGQTLVADWYEPNVGTPYETSSMPWHYQKYVGHDNNRDAYTLNMIESRVIERTWRHWEPQIRYIPHQSPPFPSRIFLPPYADPIANRVHPLMSRTINTLGMLIAQALEERGQVGAAHMEEFDVWYPGYVDHLPNLQNAVTFFTETALFEYATPRFYTLRDIPEHRRDLRPESLYSSPWPGGWWRLRDAVEYILTSSHATLGFAAKYKERVLYNRYQAGQDTIRRYTSDPPYAYFLPQQQRDPVAPVELLRRLAFNGIRVHQLQSSVNIEGNTYPPGTWVIPMNQEFAELARNVLEVQSYPDLRSSEEAPPLQPYDVAGWTLPYQFDVEVIEVTTPLSDDVRGAMKPVEGEVVDWRPFFQQNVDPASRDIDAAPFDSAPGLGFDTDPVAAGIVPPVGELTGSGVALALSPAQNNSFRAINQAWREGGRVQFHEGRYVVSGLSDQVAGELHLRAERTAASGTAVSQPRIGLYRSWRPTEDEGWTRWLLEQYGFEFTSLRNTDFHSRPLGDRFDVIVFADYDTRTILQGFREGSAPPQYAGGIGSRGVRALREFVEAGGTLVCLNRSSVFAIQ</sequence>
<evidence type="ECO:0000256" key="3">
    <source>
        <dbReference type="ARBA" id="ARBA00022670"/>
    </source>
</evidence>
<dbReference type="SUPFAM" id="SSF53187">
    <property type="entry name" value="Zn-dependent exopeptidases"/>
    <property type="match status" value="1"/>
</dbReference>
<dbReference type="AlphaFoldDB" id="A0A381RK49"/>
<dbReference type="CDD" id="cd06240">
    <property type="entry name" value="M14-like"/>
    <property type="match status" value="1"/>
</dbReference>
<dbReference type="GO" id="GO:0005615">
    <property type="term" value="C:extracellular space"/>
    <property type="evidence" value="ECO:0007669"/>
    <property type="project" value="TreeGrafter"/>
</dbReference>
<dbReference type="PANTHER" id="PTHR11705:SF143">
    <property type="entry name" value="SLL0236 PROTEIN"/>
    <property type="match status" value="1"/>
</dbReference>
<evidence type="ECO:0000256" key="5">
    <source>
        <dbReference type="ARBA" id="ARBA00022833"/>
    </source>
</evidence>
<evidence type="ECO:0000313" key="8">
    <source>
        <dbReference type="EMBL" id="SUZ92196.1"/>
    </source>
</evidence>
<feature type="domain" description="Peptidase M14" evidence="7">
    <location>
        <begin position="56"/>
        <end position="184"/>
    </location>
</feature>